<evidence type="ECO:0000313" key="4">
    <source>
        <dbReference type="Proteomes" id="UP000248764"/>
    </source>
</evidence>
<dbReference type="GO" id="GO:0033072">
    <property type="term" value="P:vancomycin biosynthetic process"/>
    <property type="evidence" value="ECO:0007669"/>
    <property type="project" value="UniProtKB-ARBA"/>
</dbReference>
<evidence type="ECO:0000259" key="1">
    <source>
        <dbReference type="Pfam" id="PF03033"/>
    </source>
</evidence>
<dbReference type="InterPro" id="IPR050426">
    <property type="entry name" value="Glycosyltransferase_28"/>
</dbReference>
<feature type="domain" description="Glycosyltransferase family 28 N-terminal" evidence="1">
    <location>
        <begin position="5"/>
        <end position="56"/>
    </location>
</feature>
<keyword evidence="4" id="KW-1185">Reference proteome</keyword>
<dbReference type="InterPro" id="IPR002213">
    <property type="entry name" value="UDP_glucos_trans"/>
</dbReference>
<sequence>MDTLVLTDGTRGDVQPFIALARALRSAGHRVTLVAPETSMTLATAHDVPFVPLTDSARTEIVERRAPNTVGRNGLMRMHLALRIIRANRMEPGSKLRELADASAQGADVLVHHTNVPGHHLAEWLGVPAVPVCPFPYWVPTSSFPDPTLPFALPPSLNRASYGLNKVLPTNLLLRLYSKKHLSRWRRDTLRLPARHGQHDLFRRPDGDRVTFLQAFSRHMLPAPVSYPDWVETTGFWYLPAPPDWRPPAGLAEFVDDGEPPIFVGFGSMVGADPRRTTRVVADALRVAKSRAVVATAWGGLDPDGFGDDVFCLEQVPFDWLFPRVSAVVHHGGGTIGAALAAGRPQVLCPFMFDQPFNARCMHDIGVAPPPQPERSLTADGLAEAIQLALTDHGMTRRAAEVGHRVRDEDGLSAAVRTIESAVR</sequence>
<dbReference type="SUPFAM" id="SSF53756">
    <property type="entry name" value="UDP-Glycosyltransferase/glycogen phosphorylase"/>
    <property type="match status" value="1"/>
</dbReference>
<dbReference type="GO" id="GO:0005975">
    <property type="term" value="P:carbohydrate metabolic process"/>
    <property type="evidence" value="ECO:0007669"/>
    <property type="project" value="InterPro"/>
</dbReference>
<gene>
    <name evidence="3" type="ORF">C1I92_16930</name>
</gene>
<dbReference type="InterPro" id="IPR004276">
    <property type="entry name" value="GlycoTrans_28_N"/>
</dbReference>
<keyword evidence="3" id="KW-0808">Transferase</keyword>
<dbReference type="PANTHER" id="PTHR48050:SF13">
    <property type="entry name" value="STEROL 3-BETA-GLUCOSYLTRANSFERASE UGT80A2"/>
    <property type="match status" value="1"/>
</dbReference>
<dbReference type="RefSeq" id="WP_111255829.1">
    <property type="nucleotide sequence ID" value="NZ_POTW01000039.1"/>
</dbReference>
<evidence type="ECO:0000259" key="2">
    <source>
        <dbReference type="Pfam" id="PF06722"/>
    </source>
</evidence>
<dbReference type="PANTHER" id="PTHR48050">
    <property type="entry name" value="STEROL 3-BETA-GLUCOSYLTRANSFERASE"/>
    <property type="match status" value="1"/>
</dbReference>
<name>A0A2W2C369_9ACTN</name>
<dbReference type="Pfam" id="PF06722">
    <property type="entry name" value="EryCIII-like_C"/>
    <property type="match status" value="1"/>
</dbReference>
<organism evidence="3 4">
    <name type="scientific">Jiangella anatolica</name>
    <dbReference type="NCBI Taxonomy" id="2670374"/>
    <lineage>
        <taxon>Bacteria</taxon>
        <taxon>Bacillati</taxon>
        <taxon>Actinomycetota</taxon>
        <taxon>Actinomycetes</taxon>
        <taxon>Jiangellales</taxon>
        <taxon>Jiangellaceae</taxon>
        <taxon>Jiangella</taxon>
    </lineage>
</organism>
<dbReference type="InterPro" id="IPR010610">
    <property type="entry name" value="EryCIII-like_C"/>
</dbReference>
<proteinExistence type="predicted"/>
<dbReference type="FunFam" id="3.40.50.2000:FF:000009">
    <property type="entry name" value="Sterol 3-beta-glucosyltransferase UGT80A2"/>
    <property type="match status" value="1"/>
</dbReference>
<dbReference type="GO" id="GO:0008194">
    <property type="term" value="F:UDP-glycosyltransferase activity"/>
    <property type="evidence" value="ECO:0007669"/>
    <property type="project" value="InterPro"/>
</dbReference>
<dbReference type="GO" id="GO:0016758">
    <property type="term" value="F:hexosyltransferase activity"/>
    <property type="evidence" value="ECO:0007669"/>
    <property type="project" value="InterPro"/>
</dbReference>
<dbReference type="AlphaFoldDB" id="A0A2W2C369"/>
<evidence type="ECO:0000313" key="3">
    <source>
        <dbReference type="EMBL" id="PZF82417.1"/>
    </source>
</evidence>
<dbReference type="EMBL" id="POTW01000039">
    <property type="protein sequence ID" value="PZF82417.1"/>
    <property type="molecule type" value="Genomic_DNA"/>
</dbReference>
<feature type="domain" description="Erythromycin biosynthesis protein CIII-like C-terminal" evidence="2">
    <location>
        <begin position="308"/>
        <end position="402"/>
    </location>
</feature>
<accession>A0A2W2C369</accession>
<comment type="caution">
    <text evidence="3">The sequence shown here is derived from an EMBL/GenBank/DDBJ whole genome shotgun (WGS) entry which is preliminary data.</text>
</comment>
<dbReference type="Pfam" id="PF03033">
    <property type="entry name" value="Glyco_transf_28"/>
    <property type="match status" value="1"/>
</dbReference>
<dbReference type="Gene3D" id="3.40.50.2000">
    <property type="entry name" value="Glycogen Phosphorylase B"/>
    <property type="match status" value="2"/>
</dbReference>
<dbReference type="CDD" id="cd03784">
    <property type="entry name" value="GT1_Gtf-like"/>
    <property type="match status" value="1"/>
</dbReference>
<protein>
    <submittedName>
        <fullName evidence="3">Glycosyltransferase</fullName>
    </submittedName>
</protein>
<reference evidence="3 4" key="1">
    <citation type="submission" date="2018-01" db="EMBL/GenBank/DDBJ databases">
        <title>Draft genome sequence of Jiangella sp. GTF31.</title>
        <authorList>
            <person name="Sahin N."/>
            <person name="Ay H."/>
            <person name="Saygin H."/>
        </authorList>
    </citation>
    <scope>NUCLEOTIDE SEQUENCE [LARGE SCALE GENOMIC DNA]</scope>
    <source>
        <strain evidence="3 4">GTF31</strain>
    </source>
</reference>
<dbReference type="Proteomes" id="UP000248764">
    <property type="component" value="Unassembled WGS sequence"/>
</dbReference>